<dbReference type="Pfam" id="PF07690">
    <property type="entry name" value="MFS_1"/>
    <property type="match status" value="1"/>
</dbReference>
<feature type="transmembrane region" description="Helical" evidence="5">
    <location>
        <begin position="246"/>
        <end position="264"/>
    </location>
</feature>
<evidence type="ECO:0000256" key="4">
    <source>
        <dbReference type="ARBA" id="ARBA00023136"/>
    </source>
</evidence>
<protein>
    <recommendedName>
        <fullName evidence="6">Major facilitator superfamily (MFS) profile domain-containing protein</fullName>
    </recommendedName>
</protein>
<gene>
    <name evidence="7" type="ORF">A3Q56_05172</name>
</gene>
<feature type="transmembrane region" description="Helical" evidence="5">
    <location>
        <begin position="459"/>
        <end position="479"/>
    </location>
</feature>
<evidence type="ECO:0000313" key="7">
    <source>
        <dbReference type="EMBL" id="OAF67103.1"/>
    </source>
</evidence>
<feature type="transmembrane region" description="Helical" evidence="5">
    <location>
        <begin position="432"/>
        <end position="453"/>
    </location>
</feature>
<dbReference type="InterPro" id="IPR020846">
    <property type="entry name" value="MFS_dom"/>
</dbReference>
<feature type="transmembrane region" description="Helical" evidence="5">
    <location>
        <begin position="373"/>
        <end position="391"/>
    </location>
</feature>
<feature type="non-terminal residue" evidence="7">
    <location>
        <position position="590"/>
    </location>
</feature>
<evidence type="ECO:0000256" key="3">
    <source>
        <dbReference type="ARBA" id="ARBA00022989"/>
    </source>
</evidence>
<comment type="caution">
    <text evidence="7">The sequence shown here is derived from an EMBL/GenBank/DDBJ whole genome shotgun (WGS) entry which is preliminary data.</text>
</comment>
<evidence type="ECO:0000259" key="6">
    <source>
        <dbReference type="PROSITE" id="PS50850"/>
    </source>
</evidence>
<evidence type="ECO:0000256" key="2">
    <source>
        <dbReference type="ARBA" id="ARBA00022692"/>
    </source>
</evidence>
<name>A0A177B0F3_9BILA</name>
<keyword evidence="8" id="KW-1185">Reference proteome</keyword>
<dbReference type="GO" id="GO:0022857">
    <property type="term" value="F:transmembrane transporter activity"/>
    <property type="evidence" value="ECO:0007669"/>
    <property type="project" value="InterPro"/>
</dbReference>
<dbReference type="OrthoDB" id="2544694at2759"/>
<organism evidence="7 8">
    <name type="scientific">Intoshia linei</name>
    <dbReference type="NCBI Taxonomy" id="1819745"/>
    <lineage>
        <taxon>Eukaryota</taxon>
        <taxon>Metazoa</taxon>
        <taxon>Spiralia</taxon>
        <taxon>Lophotrochozoa</taxon>
        <taxon>Mesozoa</taxon>
        <taxon>Orthonectida</taxon>
        <taxon>Rhopaluridae</taxon>
        <taxon>Intoshia</taxon>
    </lineage>
</organism>
<feature type="transmembrane region" description="Helical" evidence="5">
    <location>
        <begin position="397"/>
        <end position="420"/>
    </location>
</feature>
<keyword evidence="4 5" id="KW-0472">Membrane</keyword>
<feature type="transmembrane region" description="Helical" evidence="5">
    <location>
        <begin position="127"/>
        <end position="150"/>
    </location>
</feature>
<evidence type="ECO:0000313" key="8">
    <source>
        <dbReference type="Proteomes" id="UP000078046"/>
    </source>
</evidence>
<dbReference type="PROSITE" id="PS50850">
    <property type="entry name" value="MFS"/>
    <property type="match status" value="1"/>
</dbReference>
<feature type="domain" description="Major facilitator superfamily (MFS) profile" evidence="6">
    <location>
        <begin position="73"/>
        <end position="483"/>
    </location>
</feature>
<sequence length="590" mass="67189">MNKKIYNFVVFKKREGRIWSIIAKIVKCNSANYCFVLVAICATGFSGGMNNADVIFSAAVPKFKCIDGVNLNMSMIGANGIVMLSDDHDLFKNYNEECTADCSKFAYSDEFGFTLPVEWGLICDRSFYVFLIGLSVSLGMTASCLCNGYFADRFGRKTSSTFSLFLNLIIRLASIFANSVELYIVFRFIISALDVSMFAHMYLLVIELTPYKYRLVTDIVRPICYALGIIYLPLLYGTLKTWKNCHTFNACVITVICIIIVRFLKKSPTWLNSSKNLNIHFANPRNDNLELVGSRRRRSSAILTIIRDKNIRLKSVALYALSFTTSSIFFGINFNIMAFNRNIYKYTPICNTGYILSALSIIVLKYLKIKKKLVIIFNLFMGTAAFIALNFYNDDLFIMFCILLGIYTMGINIIYAYILTPYQYPVTLRGSGVSYFMLFSFFGVIFGTCIYWFKSSIMTISIIFTVMCIVTAILIILYIPVDSAHKDTDEESNISMEPEENGRSNSICGHTHKKLNNVEIRTIFKKNGIILPSESNCSNKIDDLYLNEMERIIIKNYCINKLIFIIMDETDLNGYKYINTMIATLETTQN</sequence>
<reference evidence="7 8" key="1">
    <citation type="submission" date="2016-04" db="EMBL/GenBank/DDBJ databases">
        <title>The genome of Intoshia linei affirms orthonectids as highly simplified spiralians.</title>
        <authorList>
            <person name="Mikhailov K.V."/>
            <person name="Slusarev G.S."/>
            <person name="Nikitin M.A."/>
            <person name="Logacheva M.D."/>
            <person name="Penin A."/>
            <person name="Aleoshin V."/>
            <person name="Panchin Y.V."/>
        </authorList>
    </citation>
    <scope>NUCLEOTIDE SEQUENCE [LARGE SCALE GENOMIC DNA]</scope>
    <source>
        <strain evidence="7">Intl2013</strain>
        <tissue evidence="7">Whole animal</tissue>
    </source>
</reference>
<keyword evidence="2 5" id="KW-0812">Transmembrane</keyword>
<accession>A0A177B0F3</accession>
<feature type="transmembrane region" description="Helical" evidence="5">
    <location>
        <begin position="215"/>
        <end position="234"/>
    </location>
</feature>
<dbReference type="SUPFAM" id="SSF103473">
    <property type="entry name" value="MFS general substrate transporter"/>
    <property type="match status" value="1"/>
</dbReference>
<dbReference type="Proteomes" id="UP000078046">
    <property type="component" value="Unassembled WGS sequence"/>
</dbReference>
<dbReference type="GO" id="GO:0016020">
    <property type="term" value="C:membrane"/>
    <property type="evidence" value="ECO:0007669"/>
    <property type="project" value="UniProtKB-SubCell"/>
</dbReference>
<evidence type="ECO:0000256" key="1">
    <source>
        <dbReference type="ARBA" id="ARBA00004141"/>
    </source>
</evidence>
<dbReference type="Gene3D" id="1.20.1250.20">
    <property type="entry name" value="MFS general substrate transporter like domains"/>
    <property type="match status" value="1"/>
</dbReference>
<feature type="transmembrane region" description="Helical" evidence="5">
    <location>
        <begin position="184"/>
        <end position="203"/>
    </location>
</feature>
<dbReference type="PANTHER" id="PTHR24064">
    <property type="entry name" value="SOLUTE CARRIER FAMILY 22 MEMBER"/>
    <property type="match status" value="1"/>
</dbReference>
<feature type="transmembrane region" description="Helical" evidence="5">
    <location>
        <begin position="316"/>
        <end position="337"/>
    </location>
</feature>
<feature type="transmembrane region" description="Helical" evidence="5">
    <location>
        <begin position="21"/>
        <end position="45"/>
    </location>
</feature>
<dbReference type="EMBL" id="LWCA01000745">
    <property type="protein sequence ID" value="OAF67103.1"/>
    <property type="molecule type" value="Genomic_DNA"/>
</dbReference>
<keyword evidence="3 5" id="KW-1133">Transmembrane helix</keyword>
<feature type="transmembrane region" description="Helical" evidence="5">
    <location>
        <begin position="162"/>
        <end position="178"/>
    </location>
</feature>
<dbReference type="InterPro" id="IPR011701">
    <property type="entry name" value="MFS"/>
</dbReference>
<proteinExistence type="predicted"/>
<evidence type="ECO:0000256" key="5">
    <source>
        <dbReference type="SAM" id="Phobius"/>
    </source>
</evidence>
<feature type="transmembrane region" description="Helical" evidence="5">
    <location>
        <begin position="343"/>
        <end position="366"/>
    </location>
</feature>
<dbReference type="InterPro" id="IPR036259">
    <property type="entry name" value="MFS_trans_sf"/>
</dbReference>
<comment type="subcellular location">
    <subcellularLocation>
        <location evidence="1">Membrane</location>
        <topology evidence="1">Multi-pass membrane protein</topology>
    </subcellularLocation>
</comment>
<dbReference type="AlphaFoldDB" id="A0A177B0F3"/>